<gene>
    <name evidence="2" type="ORF">Voc01_052980</name>
</gene>
<dbReference type="AlphaFoldDB" id="A0A8J3ZVF0"/>
<dbReference type="PROSITE" id="PS51257">
    <property type="entry name" value="PROKAR_LIPOPROTEIN"/>
    <property type="match status" value="1"/>
</dbReference>
<feature type="chain" id="PRO_5038910220" description="Lipoprotein" evidence="1">
    <location>
        <begin position="28"/>
        <end position="135"/>
    </location>
</feature>
<keyword evidence="1" id="KW-0732">Signal</keyword>
<organism evidence="2 3">
    <name type="scientific">Virgisporangium ochraceum</name>
    <dbReference type="NCBI Taxonomy" id="65505"/>
    <lineage>
        <taxon>Bacteria</taxon>
        <taxon>Bacillati</taxon>
        <taxon>Actinomycetota</taxon>
        <taxon>Actinomycetes</taxon>
        <taxon>Micromonosporales</taxon>
        <taxon>Micromonosporaceae</taxon>
        <taxon>Virgisporangium</taxon>
    </lineage>
</organism>
<accession>A0A8J3ZVF0</accession>
<keyword evidence="3" id="KW-1185">Reference proteome</keyword>
<dbReference type="RefSeq" id="WP_203930283.1">
    <property type="nucleotide sequence ID" value="NZ_BOPH01000079.1"/>
</dbReference>
<proteinExistence type="predicted"/>
<dbReference type="EMBL" id="BOPH01000079">
    <property type="protein sequence ID" value="GIJ70381.1"/>
    <property type="molecule type" value="Genomic_DNA"/>
</dbReference>
<comment type="caution">
    <text evidence="2">The sequence shown here is derived from an EMBL/GenBank/DDBJ whole genome shotgun (WGS) entry which is preliminary data.</text>
</comment>
<feature type="signal peptide" evidence="1">
    <location>
        <begin position="1"/>
        <end position="27"/>
    </location>
</feature>
<evidence type="ECO:0000313" key="3">
    <source>
        <dbReference type="Proteomes" id="UP000635606"/>
    </source>
</evidence>
<reference evidence="2" key="1">
    <citation type="submission" date="2021-01" db="EMBL/GenBank/DDBJ databases">
        <title>Whole genome shotgun sequence of Virgisporangium ochraceum NBRC 16418.</title>
        <authorList>
            <person name="Komaki H."/>
            <person name="Tamura T."/>
        </authorList>
    </citation>
    <scope>NUCLEOTIDE SEQUENCE</scope>
    <source>
        <strain evidence="2">NBRC 16418</strain>
    </source>
</reference>
<sequence>MRSRFALIALSAAAAIALSACSSKSDAFADKLEKAGFDHVEVTQDKETKSVYNKKKKKNESKSELVAYDFDWKVNADADPATCEVELEHAASRNGNLTGNGWYIDEVDGKDVTDSPVSPNPDAVREYVKSHDIDC</sequence>
<dbReference type="Proteomes" id="UP000635606">
    <property type="component" value="Unassembled WGS sequence"/>
</dbReference>
<name>A0A8J3ZVF0_9ACTN</name>
<evidence type="ECO:0000256" key="1">
    <source>
        <dbReference type="SAM" id="SignalP"/>
    </source>
</evidence>
<evidence type="ECO:0008006" key="4">
    <source>
        <dbReference type="Google" id="ProtNLM"/>
    </source>
</evidence>
<protein>
    <recommendedName>
        <fullName evidence="4">Lipoprotein</fullName>
    </recommendedName>
</protein>
<evidence type="ECO:0000313" key="2">
    <source>
        <dbReference type="EMBL" id="GIJ70381.1"/>
    </source>
</evidence>